<evidence type="ECO:0000256" key="2">
    <source>
        <dbReference type="ARBA" id="ARBA00023125"/>
    </source>
</evidence>
<dbReference type="InterPro" id="IPR036390">
    <property type="entry name" value="WH_DNA-bd_sf"/>
</dbReference>
<name>A0A1L7LGS7_9STRE</name>
<dbReference type="PROSITE" id="PS50042">
    <property type="entry name" value="CNMP_BINDING_3"/>
    <property type="match status" value="1"/>
</dbReference>
<dbReference type="GO" id="GO:0006355">
    <property type="term" value="P:regulation of DNA-templated transcription"/>
    <property type="evidence" value="ECO:0007669"/>
    <property type="project" value="InterPro"/>
</dbReference>
<dbReference type="EMBL" id="AP014612">
    <property type="protein sequence ID" value="BAQ23405.1"/>
    <property type="molecule type" value="Genomic_DNA"/>
</dbReference>
<evidence type="ECO:0000259" key="4">
    <source>
        <dbReference type="PROSITE" id="PS50042"/>
    </source>
</evidence>
<dbReference type="Pfam" id="PF00027">
    <property type="entry name" value="cNMP_binding"/>
    <property type="match status" value="1"/>
</dbReference>
<dbReference type="InterPro" id="IPR000595">
    <property type="entry name" value="cNMP-bd_dom"/>
</dbReference>
<evidence type="ECO:0000259" key="5">
    <source>
        <dbReference type="PROSITE" id="PS51063"/>
    </source>
</evidence>
<keyword evidence="1" id="KW-0805">Transcription regulation</keyword>
<keyword evidence="7" id="KW-1185">Reference proteome</keyword>
<dbReference type="RefSeq" id="WP_128832716.1">
    <property type="nucleotide sequence ID" value="NZ_AP014612.1"/>
</dbReference>
<dbReference type="SMART" id="SM00100">
    <property type="entry name" value="cNMP"/>
    <property type="match status" value="1"/>
</dbReference>
<dbReference type="GO" id="GO:0003677">
    <property type="term" value="F:DNA binding"/>
    <property type="evidence" value="ECO:0007669"/>
    <property type="project" value="UniProtKB-KW"/>
</dbReference>
<reference evidence="6 7" key="1">
    <citation type="journal article" date="2016" name="Microbiol. Immunol.">
        <title>Complete genome sequence of Streptococcus troglodytae TKU31 isolated from the oral cavity of a chimpanzee (Pan troglodytes).</title>
        <authorList>
            <person name="Okamoto M."/>
            <person name="Naito M."/>
            <person name="Miyanohara M."/>
            <person name="Imai S."/>
            <person name="Nomura Y."/>
            <person name="Saito W."/>
            <person name="Momoi Y."/>
            <person name="Takada K."/>
            <person name="Miyabe-Nishiwaki T."/>
            <person name="Tomonaga M."/>
            <person name="Hanada N."/>
        </authorList>
    </citation>
    <scope>NUCLEOTIDE SEQUENCE [LARGE SCALE GENOMIC DNA]</scope>
    <source>
        <strain evidence="7">TKU 31</strain>
    </source>
</reference>
<dbReference type="Proteomes" id="UP000217758">
    <property type="component" value="Chromosome"/>
</dbReference>
<evidence type="ECO:0000256" key="1">
    <source>
        <dbReference type="ARBA" id="ARBA00023015"/>
    </source>
</evidence>
<keyword evidence="2" id="KW-0238">DNA-binding</keyword>
<dbReference type="AlphaFoldDB" id="A0A1L7LGS7"/>
<dbReference type="CDD" id="cd00038">
    <property type="entry name" value="CAP_ED"/>
    <property type="match status" value="1"/>
</dbReference>
<evidence type="ECO:0000313" key="6">
    <source>
        <dbReference type="EMBL" id="BAQ23405.1"/>
    </source>
</evidence>
<gene>
    <name evidence="6" type="ORF">SRT_01440</name>
</gene>
<protein>
    <submittedName>
        <fullName evidence="6">Transcriptional regulator</fullName>
    </submittedName>
</protein>
<dbReference type="Gene3D" id="2.60.120.10">
    <property type="entry name" value="Jelly Rolls"/>
    <property type="match status" value="1"/>
</dbReference>
<dbReference type="PROSITE" id="PS51063">
    <property type="entry name" value="HTH_CRP_2"/>
    <property type="match status" value="1"/>
</dbReference>
<feature type="domain" description="HTH crp-type" evidence="5">
    <location>
        <begin position="143"/>
        <end position="206"/>
    </location>
</feature>
<accession>A0A1L7LGS7</accession>
<feature type="domain" description="Cyclic nucleotide-binding" evidence="4">
    <location>
        <begin position="22"/>
        <end position="112"/>
    </location>
</feature>
<evidence type="ECO:0000313" key="7">
    <source>
        <dbReference type="Proteomes" id="UP000217758"/>
    </source>
</evidence>
<dbReference type="InterPro" id="IPR018490">
    <property type="entry name" value="cNMP-bd_dom_sf"/>
</dbReference>
<keyword evidence="3" id="KW-0804">Transcription</keyword>
<sequence>MTPKKEWIQKYQLEKIFPAHYFDKLQMISFSAGQAICQQGEELQALSYFVKGKIKIVRRLFNGKEHILNIQEKPTIIGDIELLTNQGIVSSVVALEKSWVVQLPLKSNKELLLKDPLFLLKLGQGLAYALYQQNIKASTNLSYTVKERLASHILAIQKDGIFRLELSSLADSFGVSYRHLLRVIQEFMALGVIGKQKPYYHINNLKQLKRWQIKE</sequence>
<dbReference type="InterPro" id="IPR014710">
    <property type="entry name" value="RmlC-like_jellyroll"/>
</dbReference>
<proteinExistence type="predicted"/>
<dbReference type="KEGG" id="strg:SRT_01440"/>
<evidence type="ECO:0000256" key="3">
    <source>
        <dbReference type="ARBA" id="ARBA00023163"/>
    </source>
</evidence>
<dbReference type="SUPFAM" id="SSF51206">
    <property type="entry name" value="cAMP-binding domain-like"/>
    <property type="match status" value="1"/>
</dbReference>
<dbReference type="SUPFAM" id="SSF46785">
    <property type="entry name" value="Winged helix' DNA-binding domain"/>
    <property type="match status" value="1"/>
</dbReference>
<dbReference type="InterPro" id="IPR012318">
    <property type="entry name" value="HTH_CRP"/>
</dbReference>
<organism evidence="6 7">
    <name type="scientific">Streptococcus troglodytae</name>
    <dbReference type="NCBI Taxonomy" id="1111760"/>
    <lineage>
        <taxon>Bacteria</taxon>
        <taxon>Bacillati</taxon>
        <taxon>Bacillota</taxon>
        <taxon>Bacilli</taxon>
        <taxon>Lactobacillales</taxon>
        <taxon>Streptococcaceae</taxon>
        <taxon>Streptococcus</taxon>
    </lineage>
</organism>